<gene>
    <name evidence="1" type="ORF">LPJ66_003066</name>
</gene>
<dbReference type="EMBL" id="JANBPG010000284">
    <property type="protein sequence ID" value="KAJ1897935.1"/>
    <property type="molecule type" value="Genomic_DNA"/>
</dbReference>
<organism evidence="1 2">
    <name type="scientific">Kickxella alabastrina</name>
    <dbReference type="NCBI Taxonomy" id="61397"/>
    <lineage>
        <taxon>Eukaryota</taxon>
        <taxon>Fungi</taxon>
        <taxon>Fungi incertae sedis</taxon>
        <taxon>Zoopagomycota</taxon>
        <taxon>Kickxellomycotina</taxon>
        <taxon>Kickxellomycetes</taxon>
        <taxon>Kickxellales</taxon>
        <taxon>Kickxellaceae</taxon>
        <taxon>Kickxella</taxon>
    </lineage>
</organism>
<protein>
    <submittedName>
        <fullName evidence="1">Uncharacterized protein</fullName>
    </submittedName>
</protein>
<comment type="caution">
    <text evidence="1">The sequence shown here is derived from an EMBL/GenBank/DDBJ whole genome shotgun (WGS) entry which is preliminary data.</text>
</comment>
<evidence type="ECO:0000313" key="2">
    <source>
        <dbReference type="Proteomes" id="UP001150581"/>
    </source>
</evidence>
<evidence type="ECO:0000313" key="1">
    <source>
        <dbReference type="EMBL" id="KAJ1897935.1"/>
    </source>
</evidence>
<dbReference type="Proteomes" id="UP001150581">
    <property type="component" value="Unassembled WGS sequence"/>
</dbReference>
<sequence length="397" mass="44216">MLSSGLIEYLMYLLVPAIFIGLMRGRIRTRTDSSMAGKKRLTRGDHLVYGSLAVLATLYIYSAIYAQPPNLFKTLNTSADSTCSILRHKLAFYANLHPHIIPGSGIPTQAEKTNRDFDRAQYYAESSYGQLDFLVDRFCMFDEDRDVYLKFGEEVFLGSISSEFGERRTKKRMTADGISGFPDLHMQMHSAALRFFTYLPAFALVGLLTTPFFATEYAPSRMAARSWGVIIVGTLLAADLYWLFTVPPETQLRVGRMSLYIFSADGSDPAVFFADSAAYTRKLSVALGLVLFMLLDYCVSPRQTDVQLLRQCVALQKKCLGDAKNGTVVETAVMTSGKLRDRAVALWRREQAVRERVLGDEGFAQTYAKAVKDTKSGAWVDQTISGALRGFGLEASQ</sequence>
<reference evidence="1" key="1">
    <citation type="submission" date="2022-07" db="EMBL/GenBank/DDBJ databases">
        <title>Phylogenomic reconstructions and comparative analyses of Kickxellomycotina fungi.</title>
        <authorList>
            <person name="Reynolds N.K."/>
            <person name="Stajich J.E."/>
            <person name="Barry K."/>
            <person name="Grigoriev I.V."/>
            <person name="Crous P."/>
            <person name="Smith M.E."/>
        </authorList>
    </citation>
    <scope>NUCLEOTIDE SEQUENCE</scope>
    <source>
        <strain evidence="1">Benny 63K</strain>
    </source>
</reference>
<keyword evidence="2" id="KW-1185">Reference proteome</keyword>
<proteinExistence type="predicted"/>
<name>A0ACC1ILQ0_9FUNG</name>
<accession>A0ACC1ILQ0</accession>